<keyword evidence="2" id="KW-1185">Reference proteome</keyword>
<dbReference type="PANTHER" id="PTHR43845:SF1">
    <property type="entry name" value="BLR5969 PROTEIN"/>
    <property type="match status" value="1"/>
</dbReference>
<reference evidence="1 2" key="1">
    <citation type="submission" date="2019-03" db="EMBL/GenBank/DDBJ databases">
        <title>Three New Species of Nocardioides, Nocardioides euryhalodurans sp. nov., Nocardioides seonyuensis sp. nov. and Nocardioides eburneoflavus sp. nov. Iolated from Soil.</title>
        <authorList>
            <person name="Roh S.G."/>
            <person name="Lee C."/>
            <person name="Kim M.-K."/>
            <person name="Kim S.B."/>
        </authorList>
    </citation>
    <scope>NUCLEOTIDE SEQUENCE [LARGE SCALE GENOMIC DNA]</scope>
    <source>
        <strain evidence="1 2">MMS17-SY207-3</strain>
    </source>
</reference>
<dbReference type="InterPro" id="IPR045851">
    <property type="entry name" value="AMP-bd_C_sf"/>
</dbReference>
<dbReference type="GO" id="GO:0016874">
    <property type="term" value="F:ligase activity"/>
    <property type="evidence" value="ECO:0007669"/>
    <property type="project" value="UniProtKB-KW"/>
</dbReference>
<evidence type="ECO:0000313" key="2">
    <source>
        <dbReference type="Proteomes" id="UP000294853"/>
    </source>
</evidence>
<evidence type="ECO:0000313" key="1">
    <source>
        <dbReference type="EMBL" id="QBX57637.1"/>
    </source>
</evidence>
<name>A0A4P7ILW5_9ACTN</name>
<dbReference type="PANTHER" id="PTHR43845">
    <property type="entry name" value="BLR5969 PROTEIN"/>
    <property type="match status" value="1"/>
</dbReference>
<dbReference type="Gene3D" id="3.30.300.30">
    <property type="match status" value="1"/>
</dbReference>
<dbReference type="EMBL" id="CP038436">
    <property type="protein sequence ID" value="QBX57637.1"/>
    <property type="molecule type" value="Genomic_DNA"/>
</dbReference>
<protein>
    <submittedName>
        <fullName evidence="1">Phenylacetate--CoA ligase family protein</fullName>
    </submittedName>
</protein>
<keyword evidence="1" id="KW-0436">Ligase</keyword>
<dbReference type="SUPFAM" id="SSF56801">
    <property type="entry name" value="Acetyl-CoA synthetase-like"/>
    <property type="match status" value="1"/>
</dbReference>
<accession>A0A4P7ILW5</accession>
<dbReference type="Gene3D" id="3.40.50.12780">
    <property type="entry name" value="N-terminal domain of ligase-like"/>
    <property type="match status" value="1"/>
</dbReference>
<dbReference type="OrthoDB" id="580775at2"/>
<dbReference type="KEGG" id="nsn:EXE58_14755"/>
<dbReference type="InterPro" id="IPR042099">
    <property type="entry name" value="ANL_N_sf"/>
</dbReference>
<organism evidence="1 2">
    <name type="scientific">Nocardioides seonyuensis</name>
    <dbReference type="NCBI Taxonomy" id="2518371"/>
    <lineage>
        <taxon>Bacteria</taxon>
        <taxon>Bacillati</taxon>
        <taxon>Actinomycetota</taxon>
        <taxon>Actinomycetes</taxon>
        <taxon>Propionibacteriales</taxon>
        <taxon>Nocardioidaceae</taxon>
        <taxon>Nocardioides</taxon>
    </lineage>
</organism>
<sequence>MVDRVPSMRERLAAAGVDGSSVTAADLDSVDVLTKDELPALQQATPPYGGLVAEGSAVARVFASPGPIYEVQLEGEDPWQWAAALSACGVGAQDVVLNCFGYHLSPAGMMFDLACRAIGATVIPAGVGSVELQARIVADVGATAYIGLPSYLAALVESYDDLGLPADRWLIDKALVTAEPLPDPLRERLVSRIPTVLMAYGTAEAGLIAHEVEPGRGLAVAEHVFVQVCEPGSGVPVLDDSLGEVVVTMAGDGTPLLRFGTGDVSRWQVVDGDLRLAGVLGRVGAAVKVRGMFIHPHQAAQVLEGLRDVGVTAGRYVVGRDGDRDRLTLEVSSDPGADLAAIQEVAEARTVSALRVRPQVVVVAEIEESHVLVDTRTAG</sequence>
<gene>
    <name evidence="1" type="ORF">EXE58_14755</name>
</gene>
<proteinExistence type="predicted"/>
<dbReference type="AlphaFoldDB" id="A0A4P7ILW5"/>
<dbReference type="Proteomes" id="UP000294853">
    <property type="component" value="Chromosome"/>
</dbReference>